<dbReference type="InterPro" id="IPR008969">
    <property type="entry name" value="CarboxyPept-like_regulatory"/>
</dbReference>
<evidence type="ECO:0000313" key="14">
    <source>
        <dbReference type="EMBL" id="TDX02405.1"/>
    </source>
</evidence>
<protein>
    <submittedName>
        <fullName evidence="14">TonB-linked SusC/RagA family outer membrane protein</fullName>
    </submittedName>
</protein>
<dbReference type="Gene3D" id="2.60.40.1120">
    <property type="entry name" value="Carboxypeptidase-like, regulatory domain"/>
    <property type="match status" value="1"/>
</dbReference>
<keyword evidence="15" id="KW-1185">Reference proteome</keyword>
<dbReference type="EMBL" id="SODV01000001">
    <property type="protein sequence ID" value="TDX02405.1"/>
    <property type="molecule type" value="Genomic_DNA"/>
</dbReference>
<evidence type="ECO:0000256" key="1">
    <source>
        <dbReference type="ARBA" id="ARBA00004571"/>
    </source>
</evidence>
<feature type="compositionally biased region" description="Low complexity" evidence="10">
    <location>
        <begin position="202"/>
        <end position="215"/>
    </location>
</feature>
<dbReference type="Pfam" id="PF07715">
    <property type="entry name" value="Plug"/>
    <property type="match status" value="1"/>
</dbReference>
<proteinExistence type="inferred from homology"/>
<dbReference type="InterPro" id="IPR012910">
    <property type="entry name" value="Plug_dom"/>
</dbReference>
<feature type="domain" description="TonB-dependent receptor plug" evidence="13">
    <location>
        <begin position="118"/>
        <end position="247"/>
    </location>
</feature>
<dbReference type="Gene3D" id="2.40.170.20">
    <property type="entry name" value="TonB-dependent receptor, beta-barrel domain"/>
    <property type="match status" value="1"/>
</dbReference>
<keyword evidence="3 8" id="KW-1134">Transmembrane beta strand</keyword>
<dbReference type="Gene3D" id="2.170.130.10">
    <property type="entry name" value="TonB-dependent receptor, plug domain"/>
    <property type="match status" value="1"/>
</dbReference>
<dbReference type="PROSITE" id="PS52016">
    <property type="entry name" value="TONB_DEPENDENT_REC_3"/>
    <property type="match status" value="1"/>
</dbReference>
<feature type="domain" description="TonB-dependent receptor-like beta-barrel" evidence="12">
    <location>
        <begin position="439"/>
        <end position="922"/>
    </location>
</feature>
<comment type="subcellular location">
    <subcellularLocation>
        <location evidence="1 8">Cell outer membrane</location>
        <topology evidence="1 8">Multi-pass membrane protein</topology>
    </subcellularLocation>
</comment>
<evidence type="ECO:0000256" key="8">
    <source>
        <dbReference type="PROSITE-ProRule" id="PRU01360"/>
    </source>
</evidence>
<evidence type="ECO:0000313" key="15">
    <source>
        <dbReference type="Proteomes" id="UP000294498"/>
    </source>
</evidence>
<evidence type="ECO:0000256" key="2">
    <source>
        <dbReference type="ARBA" id="ARBA00022448"/>
    </source>
</evidence>
<keyword evidence="4 8" id="KW-0812">Transmembrane</keyword>
<dbReference type="SUPFAM" id="SSF49464">
    <property type="entry name" value="Carboxypeptidase regulatory domain-like"/>
    <property type="match status" value="1"/>
</dbReference>
<keyword evidence="2 8" id="KW-0813">Transport</keyword>
<keyword evidence="6 8" id="KW-0472">Membrane</keyword>
<dbReference type="NCBIfam" id="TIGR04057">
    <property type="entry name" value="SusC_RagA_signa"/>
    <property type="match status" value="1"/>
</dbReference>
<dbReference type="InterPro" id="IPR023996">
    <property type="entry name" value="TonB-dep_OMP_SusC/RagA"/>
</dbReference>
<feature type="region of interest" description="Disordered" evidence="10">
    <location>
        <begin position="194"/>
        <end position="217"/>
    </location>
</feature>
<evidence type="ECO:0000256" key="5">
    <source>
        <dbReference type="ARBA" id="ARBA00023077"/>
    </source>
</evidence>
<dbReference type="Proteomes" id="UP000294498">
    <property type="component" value="Unassembled WGS sequence"/>
</dbReference>
<keyword evidence="11" id="KW-0732">Signal</keyword>
<evidence type="ECO:0000256" key="4">
    <source>
        <dbReference type="ARBA" id="ARBA00022692"/>
    </source>
</evidence>
<dbReference type="InterPro" id="IPR037066">
    <property type="entry name" value="Plug_dom_sf"/>
</dbReference>
<comment type="similarity">
    <text evidence="8 9">Belongs to the TonB-dependent receptor family.</text>
</comment>
<comment type="caution">
    <text evidence="14">The sequence shown here is derived from an EMBL/GenBank/DDBJ whole genome shotgun (WGS) entry which is preliminary data.</text>
</comment>
<dbReference type="InterPro" id="IPR036942">
    <property type="entry name" value="Beta-barrel_TonB_sf"/>
</dbReference>
<evidence type="ECO:0000259" key="13">
    <source>
        <dbReference type="Pfam" id="PF07715"/>
    </source>
</evidence>
<dbReference type="GO" id="GO:0009279">
    <property type="term" value="C:cell outer membrane"/>
    <property type="evidence" value="ECO:0007669"/>
    <property type="project" value="UniProtKB-SubCell"/>
</dbReference>
<dbReference type="OrthoDB" id="9768177at2"/>
<evidence type="ECO:0000256" key="10">
    <source>
        <dbReference type="SAM" id="MobiDB-lite"/>
    </source>
</evidence>
<keyword evidence="5 9" id="KW-0798">TonB box</keyword>
<dbReference type="InterPro" id="IPR023997">
    <property type="entry name" value="TonB-dep_OMP_SusC/RagA_CS"/>
</dbReference>
<evidence type="ECO:0000256" key="9">
    <source>
        <dbReference type="RuleBase" id="RU003357"/>
    </source>
</evidence>
<dbReference type="Pfam" id="PF00593">
    <property type="entry name" value="TonB_dep_Rec_b-barrel"/>
    <property type="match status" value="1"/>
</dbReference>
<dbReference type="AlphaFoldDB" id="A0A4R8DXW4"/>
<dbReference type="NCBIfam" id="TIGR04056">
    <property type="entry name" value="OMP_RagA_SusC"/>
    <property type="match status" value="1"/>
</dbReference>
<dbReference type="RefSeq" id="WP_133995018.1">
    <property type="nucleotide sequence ID" value="NZ_SODV01000001.1"/>
</dbReference>
<evidence type="ECO:0000259" key="12">
    <source>
        <dbReference type="Pfam" id="PF00593"/>
    </source>
</evidence>
<reference evidence="14 15" key="1">
    <citation type="submission" date="2019-03" db="EMBL/GenBank/DDBJ databases">
        <title>Genomic Encyclopedia of Type Strains, Phase IV (KMG-IV): sequencing the most valuable type-strain genomes for metagenomic binning, comparative biology and taxonomic classification.</title>
        <authorList>
            <person name="Goeker M."/>
        </authorList>
    </citation>
    <scope>NUCLEOTIDE SEQUENCE [LARGE SCALE GENOMIC DNA]</scope>
    <source>
        <strain evidence="14 15">DSM 100059</strain>
    </source>
</reference>
<dbReference type="Pfam" id="PF13715">
    <property type="entry name" value="CarbopepD_reg_2"/>
    <property type="match status" value="1"/>
</dbReference>
<feature type="signal peptide" evidence="11">
    <location>
        <begin position="1"/>
        <end position="24"/>
    </location>
</feature>
<evidence type="ECO:0000256" key="11">
    <source>
        <dbReference type="SAM" id="SignalP"/>
    </source>
</evidence>
<evidence type="ECO:0000256" key="7">
    <source>
        <dbReference type="ARBA" id="ARBA00023237"/>
    </source>
</evidence>
<evidence type="ECO:0000256" key="3">
    <source>
        <dbReference type="ARBA" id="ARBA00022452"/>
    </source>
</evidence>
<dbReference type="SUPFAM" id="SSF56935">
    <property type="entry name" value="Porins"/>
    <property type="match status" value="1"/>
</dbReference>
<organism evidence="14 15">
    <name type="scientific">Dinghuibacter silviterrae</name>
    <dbReference type="NCBI Taxonomy" id="1539049"/>
    <lineage>
        <taxon>Bacteria</taxon>
        <taxon>Pseudomonadati</taxon>
        <taxon>Bacteroidota</taxon>
        <taxon>Chitinophagia</taxon>
        <taxon>Chitinophagales</taxon>
        <taxon>Chitinophagaceae</taxon>
        <taxon>Dinghuibacter</taxon>
    </lineage>
</organism>
<sequence length="1064" mass="114680">MRRKLLLPLCMLLLCFLCLYTAHAQTKTVTGTVSDDKGTTLPGATVTVQSTKISTKTDVNGRFTLSVPAGAKSLIVTFVGMKAAEVSIGSKANVDVTLTSLTATLSDVVVIGYGVQKKSDVNGAISSIKATDIADIPQPSIDQMMQGKAAGVTVTQNSGMPGAAVSVHVRGITSFTGSEPLYVIDGVAIDGNSANNGHQLTSPASPSQQESSPSPLAMLNPSDIESIDVLKDASATAIYGSRGSNGVVIITTKKGKAGTGKITYDGYYGKQEQGKFLNMMSLPQYASLENNMADLFGLPRRAEFANPGKLGPGTDWQKAIFRRAPQTSHNLAFSGSNGKTDFYISGGYFDQDGTVIASDFKRYSVHTTVNSQINNWFKAGTSFSASQSSSDIGLGNSYGIIYTALLQAPDAAVYNADGSYAGPAVVNGQVLGYRNPVQEAYNITNTLGRSNAQGNVYGDIKFPLDITLHSEIDGNFDWSNAKTFLPTYSYGATGSQPAFVNTQASLNEYNAWDNYWNWIEHLNYNHTFGKHAITALVGHEVWESTYGGIQAGTKGFTAGNTIQTLGLGTQANNTLGEPKGSSVMESFIGRLIYTYDNKYSITATERRDRSSNFAQGHQVGYFPGVAVSWRLSEESFMNTINPIVSNLKIRTGYGTTGNSNTGGGYKYGSAIQPVVTGLGTGFSVYNFNNPNLTWETAIQKNLGVDFSLLHGRVDATFDVYDKTSKNFLFQQPLPAFLSGGTAEYSNAAIVQPPWVNAGKIENKGFEFSITSHNLQTRNFRWNTTLIFSHYKNKVISLNGFPSLIGNISTGFGPQIPATVTQVGGPVGEFFGYKTAGIIKTQAQLTDLAQNPQNVAGVAETVTSDRTNNTGVYLGDILYAGRNVKGAANTQYALGNPNPNFTYSLSNDFTYKGFELSVFLTGSQGGKILNALAFQTEGLYGLYMNQTAAMANYWTPSNPNSNIPTPRSGWGNNNLVMSDRFLENASFLRLQNVRFGYNLPSEWAKYVKMSHLKAYVSGQNLHVWTKYSGLDPEVGSLNQNPLLQNIDYGRYPVPRVITVGINAEF</sequence>
<keyword evidence="7 8" id="KW-0998">Cell outer membrane</keyword>
<dbReference type="InterPro" id="IPR039426">
    <property type="entry name" value="TonB-dep_rcpt-like"/>
</dbReference>
<feature type="chain" id="PRO_5020318622" evidence="11">
    <location>
        <begin position="25"/>
        <end position="1064"/>
    </location>
</feature>
<evidence type="ECO:0000256" key="6">
    <source>
        <dbReference type="ARBA" id="ARBA00023136"/>
    </source>
</evidence>
<gene>
    <name evidence="14" type="ORF">EDB95_3463</name>
</gene>
<dbReference type="InterPro" id="IPR000531">
    <property type="entry name" value="Beta-barrel_TonB"/>
</dbReference>
<accession>A0A4R8DXW4</accession>
<name>A0A4R8DXW4_9BACT</name>